<dbReference type="PANTHER" id="PTHR30118">
    <property type="entry name" value="HTH-TYPE TRANSCRIPTIONAL REGULATOR LEUO-RELATED"/>
    <property type="match status" value="1"/>
</dbReference>
<dbReference type="InterPro" id="IPR036390">
    <property type="entry name" value="WH_DNA-bd_sf"/>
</dbReference>
<comment type="caution">
    <text evidence="6">The sequence shown here is derived from an EMBL/GenBank/DDBJ whole genome shotgun (WGS) entry which is preliminary data.</text>
</comment>
<dbReference type="RefSeq" id="WP_067893837.1">
    <property type="nucleotide sequence ID" value="NZ_VSFG01000001.1"/>
</dbReference>
<dbReference type="Gene3D" id="3.40.190.10">
    <property type="entry name" value="Periplasmic binding protein-like II"/>
    <property type="match status" value="2"/>
</dbReference>
<dbReference type="InterPro" id="IPR005119">
    <property type="entry name" value="LysR_subst-bd"/>
</dbReference>
<keyword evidence="2" id="KW-0805">Transcription regulation</keyword>
<dbReference type="Pfam" id="PF03466">
    <property type="entry name" value="LysR_substrate"/>
    <property type="match status" value="1"/>
</dbReference>
<dbReference type="InterPro" id="IPR036388">
    <property type="entry name" value="WH-like_DNA-bd_sf"/>
</dbReference>
<accession>A0A5D0NVB5</accession>
<dbReference type="Proteomes" id="UP000323380">
    <property type="component" value="Unassembled WGS sequence"/>
</dbReference>
<evidence type="ECO:0000256" key="2">
    <source>
        <dbReference type="ARBA" id="ARBA00023015"/>
    </source>
</evidence>
<evidence type="ECO:0000313" key="7">
    <source>
        <dbReference type="Proteomes" id="UP000323380"/>
    </source>
</evidence>
<sequence>MHLDLNLLVALDALLEENSVAGAAERLNLSAPAVSRTLGRIRRVTGDQILVRAGRSMIPTPYALEVRGEVHELVQRARGVLRPGHGLDLAGLDRAFSVRGHEALTTAIAPALLATVRAEAPGVAIRLLAEAGGDTGELRHGRVDLEIGSTEPDAPEINHVTIGHDRLVAAARPGHPCAEGGLTAARLAAADHVIVSRRGRLRDPVDVSLDALGLRRRVVASVPTSTAALYLVAESELVVAVPERMCRPLLARLGLRTRPLPFALPPVPIIMAWHQRHDNDRPHLWLRDRVRAALASHEFHERNTGRT</sequence>
<evidence type="ECO:0000256" key="3">
    <source>
        <dbReference type="ARBA" id="ARBA00023125"/>
    </source>
</evidence>
<protein>
    <submittedName>
        <fullName evidence="6">LysR family transcriptional regulator</fullName>
    </submittedName>
</protein>
<proteinExistence type="inferred from homology"/>
<name>A0A5D0NVB5_9ACTN</name>
<evidence type="ECO:0000256" key="4">
    <source>
        <dbReference type="ARBA" id="ARBA00023163"/>
    </source>
</evidence>
<evidence type="ECO:0000259" key="5">
    <source>
        <dbReference type="PROSITE" id="PS50931"/>
    </source>
</evidence>
<keyword evidence="3" id="KW-0238">DNA-binding</keyword>
<dbReference type="InterPro" id="IPR000847">
    <property type="entry name" value="LysR_HTH_N"/>
</dbReference>
<dbReference type="PROSITE" id="PS50931">
    <property type="entry name" value="HTH_LYSR"/>
    <property type="match status" value="1"/>
</dbReference>
<evidence type="ECO:0000313" key="6">
    <source>
        <dbReference type="EMBL" id="TYB48139.1"/>
    </source>
</evidence>
<dbReference type="SUPFAM" id="SSF53850">
    <property type="entry name" value="Periplasmic binding protein-like II"/>
    <property type="match status" value="1"/>
</dbReference>
<dbReference type="EMBL" id="VSFG01000001">
    <property type="protein sequence ID" value="TYB48139.1"/>
    <property type="molecule type" value="Genomic_DNA"/>
</dbReference>
<dbReference type="AlphaFoldDB" id="A0A5D0NVB5"/>
<gene>
    <name evidence="6" type="ORF">FXF69_02640</name>
</gene>
<feature type="domain" description="HTH lysR-type" evidence="5">
    <location>
        <begin position="3"/>
        <end position="60"/>
    </location>
</feature>
<comment type="similarity">
    <text evidence="1">Belongs to the LysR transcriptional regulatory family.</text>
</comment>
<evidence type="ECO:0000256" key="1">
    <source>
        <dbReference type="ARBA" id="ARBA00009437"/>
    </source>
</evidence>
<dbReference type="GO" id="GO:0003677">
    <property type="term" value="F:DNA binding"/>
    <property type="evidence" value="ECO:0007669"/>
    <property type="project" value="UniProtKB-KW"/>
</dbReference>
<dbReference type="Gene3D" id="1.10.10.10">
    <property type="entry name" value="Winged helix-like DNA-binding domain superfamily/Winged helix DNA-binding domain"/>
    <property type="match status" value="1"/>
</dbReference>
<dbReference type="SUPFAM" id="SSF46785">
    <property type="entry name" value="Winged helix' DNA-binding domain"/>
    <property type="match status" value="1"/>
</dbReference>
<dbReference type="InterPro" id="IPR050389">
    <property type="entry name" value="LysR-type_TF"/>
</dbReference>
<keyword evidence="4" id="KW-0804">Transcription</keyword>
<dbReference type="GO" id="GO:0003700">
    <property type="term" value="F:DNA-binding transcription factor activity"/>
    <property type="evidence" value="ECO:0007669"/>
    <property type="project" value="InterPro"/>
</dbReference>
<organism evidence="6 7">
    <name type="scientific">Actinomadura chibensis</name>
    <dbReference type="NCBI Taxonomy" id="392828"/>
    <lineage>
        <taxon>Bacteria</taxon>
        <taxon>Bacillati</taxon>
        <taxon>Actinomycetota</taxon>
        <taxon>Actinomycetes</taxon>
        <taxon>Streptosporangiales</taxon>
        <taxon>Thermomonosporaceae</taxon>
        <taxon>Actinomadura</taxon>
    </lineage>
</organism>
<dbReference type="PANTHER" id="PTHR30118:SF15">
    <property type="entry name" value="TRANSCRIPTIONAL REGULATORY PROTEIN"/>
    <property type="match status" value="1"/>
</dbReference>
<dbReference type="CDD" id="cd08460">
    <property type="entry name" value="PBP2_DntR_like_1"/>
    <property type="match status" value="1"/>
</dbReference>
<keyword evidence="7" id="KW-1185">Reference proteome</keyword>
<dbReference type="Pfam" id="PF00126">
    <property type="entry name" value="HTH_1"/>
    <property type="match status" value="1"/>
</dbReference>
<reference evidence="6 7" key="1">
    <citation type="submission" date="2019-08" db="EMBL/GenBank/DDBJ databases">
        <title>Actinomadura sp. nov. CYP1-5 isolated from mountain soil.</title>
        <authorList>
            <person name="Songsumanus A."/>
            <person name="Kuncharoen N."/>
            <person name="Kudo T."/>
            <person name="Yuki M."/>
            <person name="Igarashi Y."/>
            <person name="Tanasupawat S."/>
        </authorList>
    </citation>
    <scope>NUCLEOTIDE SEQUENCE [LARGE SCALE GENOMIC DNA]</scope>
    <source>
        <strain evidence="6 7">JCM 14158</strain>
    </source>
</reference>